<keyword evidence="2 5" id="KW-0808">Transferase</keyword>
<dbReference type="Pfam" id="PF02547">
    <property type="entry name" value="Queuosine_synth"/>
    <property type="match status" value="1"/>
</dbReference>
<comment type="pathway">
    <text evidence="5">tRNA modification; tRNA-queuosine biosynthesis.</text>
</comment>
<evidence type="ECO:0000256" key="3">
    <source>
        <dbReference type="ARBA" id="ARBA00022691"/>
    </source>
</evidence>
<dbReference type="NCBIfam" id="NF001140">
    <property type="entry name" value="PRK00147.1"/>
    <property type="match status" value="1"/>
</dbReference>
<evidence type="ECO:0000256" key="4">
    <source>
        <dbReference type="ARBA" id="ARBA00022785"/>
    </source>
</evidence>
<dbReference type="HAMAP" id="MF_00113">
    <property type="entry name" value="QueA"/>
    <property type="match status" value="1"/>
</dbReference>
<protein>
    <recommendedName>
        <fullName evidence="5">S-adenosylmethionine:tRNA ribosyltransferase-isomerase</fullName>
        <ecNumber evidence="5">2.4.99.17</ecNumber>
    </recommendedName>
    <alternativeName>
        <fullName evidence="5">Queuosine biosynthesis protein QueA</fullName>
    </alternativeName>
</protein>
<dbReference type="InterPro" id="IPR036100">
    <property type="entry name" value="QueA_sf"/>
</dbReference>
<dbReference type="InterPro" id="IPR042118">
    <property type="entry name" value="QueA_dom1"/>
</dbReference>
<reference evidence="6 7" key="1">
    <citation type="submission" date="2016-10" db="EMBL/GenBank/DDBJ databases">
        <authorList>
            <person name="Varghese N."/>
            <person name="Submissions S."/>
        </authorList>
    </citation>
    <scope>NUCLEOTIDE SEQUENCE [LARGE SCALE GENOMIC DNA]</scope>
    <source>
        <strain evidence="6 7">DSM 22022</strain>
    </source>
</reference>
<sequence>MHLSDFYFDLPDELIARYPKPERSSSRLLRLSGENGDISHRTFSDVYDLINEGDLLIFNNTRVIPARMYGRKASGGKIEVLIERVLTESRFLAHVRSSKAPKAGTELILGEDKLGEGKGVKAVMIGRQDALFELEITEKSTALLDILQKIGHMPLPPYIDRPDEDADQERYQTVYSKIPGAVAAPTAGLHFDEELLAKLKAKGVNFAFVTLHVGAGTFQPVRVNNIEEHHMHAEYVEVPQQVVDAIVATKAAGKRVIAVGTTSVRSVESAALAAQEKGSAQIIEPFFSDTSIFIYPGKQFRVVDCLITNFHLPESTLIMLVSAFAGYKNTMNAYKSAVENRYRFFSYGDAMFITKNNHVKGLD</sequence>
<dbReference type="Proteomes" id="UP000199588">
    <property type="component" value="Unassembled WGS sequence"/>
</dbReference>
<dbReference type="EC" id="2.4.99.17" evidence="5"/>
<keyword evidence="4 5" id="KW-0671">Queuosine biosynthesis</keyword>
<comment type="subcellular location">
    <subcellularLocation>
        <location evidence="5">Cytoplasm</location>
    </subcellularLocation>
</comment>
<comment type="catalytic activity">
    <reaction evidence="5">
        <text>7-aminomethyl-7-carbaguanosine(34) in tRNA + S-adenosyl-L-methionine = epoxyqueuosine(34) in tRNA + adenine + L-methionine + 2 H(+)</text>
        <dbReference type="Rhea" id="RHEA:32155"/>
        <dbReference type="Rhea" id="RHEA-COMP:10342"/>
        <dbReference type="Rhea" id="RHEA-COMP:18582"/>
        <dbReference type="ChEBI" id="CHEBI:15378"/>
        <dbReference type="ChEBI" id="CHEBI:16708"/>
        <dbReference type="ChEBI" id="CHEBI:57844"/>
        <dbReference type="ChEBI" id="CHEBI:59789"/>
        <dbReference type="ChEBI" id="CHEBI:82833"/>
        <dbReference type="ChEBI" id="CHEBI:194443"/>
        <dbReference type="EC" id="2.4.99.17"/>
    </reaction>
</comment>
<organism evidence="6 7">
    <name type="scientific">Basfia succiniciproducens</name>
    <dbReference type="NCBI Taxonomy" id="653940"/>
    <lineage>
        <taxon>Bacteria</taxon>
        <taxon>Pseudomonadati</taxon>
        <taxon>Pseudomonadota</taxon>
        <taxon>Gammaproteobacteria</taxon>
        <taxon>Pasteurellales</taxon>
        <taxon>Pasteurellaceae</taxon>
        <taxon>Basfia</taxon>
    </lineage>
</organism>
<comment type="function">
    <text evidence="5">Transfers and isomerizes the ribose moiety from AdoMet to the 7-aminomethyl group of 7-deazaguanine (preQ1-tRNA) to give epoxyqueuosine (oQ-tRNA).</text>
</comment>
<keyword evidence="7" id="KW-1185">Reference proteome</keyword>
<dbReference type="InterPro" id="IPR003699">
    <property type="entry name" value="QueA"/>
</dbReference>
<dbReference type="Gene3D" id="2.40.10.240">
    <property type="entry name" value="QueA-like"/>
    <property type="match status" value="1"/>
</dbReference>
<dbReference type="InterPro" id="IPR042119">
    <property type="entry name" value="QueA_dom2"/>
</dbReference>
<accession>A0A1G5EBR3</accession>
<gene>
    <name evidence="5" type="primary">queA</name>
    <name evidence="6" type="ORF">SAMN02910354_01977</name>
</gene>
<dbReference type="PANTHER" id="PTHR30307:SF0">
    <property type="entry name" value="S-ADENOSYLMETHIONINE:TRNA RIBOSYLTRANSFERASE-ISOMERASE"/>
    <property type="match status" value="1"/>
</dbReference>
<evidence type="ECO:0000313" key="6">
    <source>
        <dbReference type="EMBL" id="SCY24402.1"/>
    </source>
</evidence>
<dbReference type="Gene3D" id="3.40.1780.10">
    <property type="entry name" value="QueA-like"/>
    <property type="match status" value="1"/>
</dbReference>
<comment type="caution">
    <text evidence="6">The sequence shown here is derived from an EMBL/GenBank/DDBJ whole genome shotgun (WGS) entry which is preliminary data.</text>
</comment>
<dbReference type="NCBIfam" id="TIGR00113">
    <property type="entry name" value="queA"/>
    <property type="match status" value="1"/>
</dbReference>
<comment type="similarity">
    <text evidence="5">Belongs to the QueA family.</text>
</comment>
<keyword evidence="3 5" id="KW-0949">S-adenosyl-L-methionine</keyword>
<name>A0A1G5EBR3_9PAST</name>
<evidence type="ECO:0000256" key="2">
    <source>
        <dbReference type="ARBA" id="ARBA00022679"/>
    </source>
</evidence>
<dbReference type="RefSeq" id="WP_090656596.1">
    <property type="nucleotide sequence ID" value="NZ_CP015031.1"/>
</dbReference>
<dbReference type="SUPFAM" id="SSF111337">
    <property type="entry name" value="QueA-like"/>
    <property type="match status" value="1"/>
</dbReference>
<comment type="subunit">
    <text evidence="5">Monomer.</text>
</comment>
<evidence type="ECO:0000256" key="5">
    <source>
        <dbReference type="HAMAP-Rule" id="MF_00113"/>
    </source>
</evidence>
<proteinExistence type="inferred from homology"/>
<keyword evidence="1 5" id="KW-0963">Cytoplasm</keyword>
<evidence type="ECO:0000256" key="1">
    <source>
        <dbReference type="ARBA" id="ARBA00022490"/>
    </source>
</evidence>
<evidence type="ECO:0000313" key="7">
    <source>
        <dbReference type="Proteomes" id="UP000199588"/>
    </source>
</evidence>
<dbReference type="EMBL" id="FMUQ01000019">
    <property type="protein sequence ID" value="SCY24402.1"/>
    <property type="molecule type" value="Genomic_DNA"/>
</dbReference>
<dbReference type="PANTHER" id="PTHR30307">
    <property type="entry name" value="S-ADENOSYLMETHIONINE:TRNA RIBOSYLTRANSFERASE-ISOMERASE"/>
    <property type="match status" value="1"/>
</dbReference>